<evidence type="ECO:0000313" key="3">
    <source>
        <dbReference type="Proteomes" id="UP001148614"/>
    </source>
</evidence>
<proteinExistence type="predicted"/>
<keyword evidence="3" id="KW-1185">Reference proteome</keyword>
<dbReference type="Proteomes" id="UP001148614">
    <property type="component" value="Unassembled WGS sequence"/>
</dbReference>
<gene>
    <name evidence="2" type="ORF">NPX13_g11146</name>
</gene>
<name>A0A9W8N3P8_9PEZI</name>
<evidence type="ECO:0000313" key="2">
    <source>
        <dbReference type="EMBL" id="KAJ3552316.1"/>
    </source>
</evidence>
<dbReference type="PANTHER" id="PTHR24148:SF73">
    <property type="entry name" value="HET DOMAIN PROTEIN (AFU_ORTHOLOGUE AFUA_8G01020)"/>
    <property type="match status" value="1"/>
</dbReference>
<organism evidence="2 3">
    <name type="scientific">Xylaria arbuscula</name>
    <dbReference type="NCBI Taxonomy" id="114810"/>
    <lineage>
        <taxon>Eukaryota</taxon>
        <taxon>Fungi</taxon>
        <taxon>Dikarya</taxon>
        <taxon>Ascomycota</taxon>
        <taxon>Pezizomycotina</taxon>
        <taxon>Sordariomycetes</taxon>
        <taxon>Xylariomycetidae</taxon>
        <taxon>Xylariales</taxon>
        <taxon>Xylariaceae</taxon>
        <taxon>Xylaria</taxon>
    </lineage>
</organism>
<dbReference type="InterPro" id="IPR052895">
    <property type="entry name" value="HetReg/Transcr_Mod"/>
</dbReference>
<accession>A0A9W8N3P8</accession>
<dbReference type="VEuPathDB" id="FungiDB:F4678DRAFT_460432"/>
<comment type="caution">
    <text evidence="2">The sequence shown here is derived from an EMBL/GenBank/DDBJ whole genome shotgun (WGS) entry which is preliminary data.</text>
</comment>
<feature type="domain" description="Heterokaryon incompatibility" evidence="1">
    <location>
        <begin position="83"/>
        <end position="241"/>
    </location>
</feature>
<dbReference type="InterPro" id="IPR010730">
    <property type="entry name" value="HET"/>
</dbReference>
<dbReference type="EMBL" id="JANPWZ010003512">
    <property type="protein sequence ID" value="KAJ3552316.1"/>
    <property type="molecule type" value="Genomic_DNA"/>
</dbReference>
<dbReference type="AlphaFoldDB" id="A0A9W8N3P8"/>
<evidence type="ECO:0000259" key="1">
    <source>
        <dbReference type="Pfam" id="PF06985"/>
    </source>
</evidence>
<sequence length="595" mass="66847">MDAANLVENERYGLALTDQFVEIHPSSPAKHSTTGFRYQPLPDNSGFIRLLYLRPQSRTASIEGRIRLHCEVIIHPVDHCPPYVALSYAWGDATSRKNVKLGSHVISLTESLVTALEHLQHRDKTLVVWADAICINQTDDVEKGHQVQMMSRIYKHAVLVVAWLGVESEDSDEAIKQLRYFRDLAFSLMSQIDEIESMFDTSRPGHDATRELPPCTNAIDFLPVKRLLDRPWFDRIWVLQEAVLNDHTLFLAGRSILEPDALFWGGNEWVSSHYSHAHTIDHTRWRRLTPVNVPLELDVFCSASISLSVFGPNLKCSDPRDYVYGLLGLIEDADRYGLRADYSLSLEDIYTNFAIALIRSGNLSFLLRLWCSKTDLNLPSWVPDLRVAQFNTMDTWIDGEIYQAMLASGDSIHIEDAQASGNTTPRLVVSGYKLDTIKSVLTSLGKDDPTQAEQMSFLGEVHDAMSRTNRQNSVAAREGLLSAPAFLLAHLTAYFQPSRAELLKYLSSGSADTNAEWAHLSPCRHLFITNSGLVGLSHSVVAPGDSVFVISGTRGQWVLRGGVQDSWYRIVSPATVYPMHLDGEWRSRREEISLL</sequence>
<reference evidence="2" key="1">
    <citation type="submission" date="2022-07" db="EMBL/GenBank/DDBJ databases">
        <title>Genome Sequence of Xylaria arbuscula.</title>
        <authorList>
            <person name="Buettner E."/>
        </authorList>
    </citation>
    <scope>NUCLEOTIDE SEQUENCE</scope>
    <source>
        <strain evidence="2">VT107</strain>
    </source>
</reference>
<dbReference type="Pfam" id="PF06985">
    <property type="entry name" value="HET"/>
    <property type="match status" value="1"/>
</dbReference>
<dbReference type="PANTHER" id="PTHR24148">
    <property type="entry name" value="ANKYRIN REPEAT DOMAIN-CONTAINING PROTEIN 39 HOMOLOG-RELATED"/>
    <property type="match status" value="1"/>
</dbReference>
<protein>
    <recommendedName>
        <fullName evidence="1">Heterokaryon incompatibility domain-containing protein</fullName>
    </recommendedName>
</protein>